<dbReference type="GO" id="GO:0008745">
    <property type="term" value="F:N-acetylmuramoyl-L-alanine amidase activity"/>
    <property type="evidence" value="ECO:0007669"/>
    <property type="project" value="InterPro"/>
</dbReference>
<organism evidence="2 3">
    <name type="scientific">Chryseobacterium hagamense</name>
    <dbReference type="NCBI Taxonomy" id="395935"/>
    <lineage>
        <taxon>Bacteria</taxon>
        <taxon>Pseudomonadati</taxon>
        <taxon>Bacteroidota</taxon>
        <taxon>Flavobacteriia</taxon>
        <taxon>Flavobacteriales</taxon>
        <taxon>Weeksellaceae</taxon>
        <taxon>Chryseobacterium group</taxon>
        <taxon>Chryseobacterium</taxon>
    </lineage>
</organism>
<feature type="domain" description="N-acetylmuramoyl-L-alanine amidase" evidence="1">
    <location>
        <begin position="21"/>
        <end position="190"/>
    </location>
</feature>
<dbReference type="AlphaFoldDB" id="A0A511YR58"/>
<keyword evidence="3" id="KW-1185">Reference proteome</keyword>
<name>A0A511YR58_9FLAO</name>
<dbReference type="InterPro" id="IPR002502">
    <property type="entry name" value="Amidase_domain"/>
</dbReference>
<dbReference type="Gene3D" id="3.40.80.10">
    <property type="entry name" value="Peptidoglycan recognition protein-like"/>
    <property type="match status" value="1"/>
</dbReference>
<sequence>MNIISHSFPENQYYREVTAKKGIVLHHTVSGDSVEGDINWWKSTAERVATPIIIARDGGIHQLFSSKYWAHHLGIKKAHFAQFGLPEMNTQRNKEFIGIELDSWGGLTFKDSKYYSFSGQEVAAKNVVKYEKEFRGYRFYEKYTDAQIASLKELLVYWGKQYGISLKYKGNIMFEFNKRALGGESGIWAHVSFRPDKSDVHPQPELIRMLESLV</sequence>
<dbReference type="Proteomes" id="UP000321863">
    <property type="component" value="Unassembled WGS sequence"/>
</dbReference>
<reference evidence="2 3" key="1">
    <citation type="submission" date="2019-07" db="EMBL/GenBank/DDBJ databases">
        <title>Whole genome shotgun sequence of Chryseobacterium hagamense NBRC 105253.</title>
        <authorList>
            <person name="Hosoyama A."/>
            <person name="Uohara A."/>
            <person name="Ohji S."/>
            <person name="Ichikawa N."/>
        </authorList>
    </citation>
    <scope>NUCLEOTIDE SEQUENCE [LARGE SCALE GENOMIC DNA]</scope>
    <source>
        <strain evidence="2 3">NBRC 105253</strain>
    </source>
</reference>
<evidence type="ECO:0000313" key="3">
    <source>
        <dbReference type="Proteomes" id="UP000321863"/>
    </source>
</evidence>
<gene>
    <name evidence="2" type="ORF">CHA01nite_34090</name>
</gene>
<dbReference type="InterPro" id="IPR036505">
    <property type="entry name" value="Amidase/PGRP_sf"/>
</dbReference>
<dbReference type="Pfam" id="PF01510">
    <property type="entry name" value="Amidase_2"/>
    <property type="match status" value="1"/>
</dbReference>
<proteinExistence type="predicted"/>
<dbReference type="EMBL" id="BJYJ01000029">
    <property type="protein sequence ID" value="GEN77669.1"/>
    <property type="molecule type" value="Genomic_DNA"/>
</dbReference>
<dbReference type="GO" id="GO:0009253">
    <property type="term" value="P:peptidoglycan catabolic process"/>
    <property type="evidence" value="ECO:0007669"/>
    <property type="project" value="InterPro"/>
</dbReference>
<evidence type="ECO:0000313" key="2">
    <source>
        <dbReference type="EMBL" id="GEN77669.1"/>
    </source>
</evidence>
<dbReference type="SUPFAM" id="SSF55846">
    <property type="entry name" value="N-acetylmuramoyl-L-alanine amidase-like"/>
    <property type="match status" value="1"/>
</dbReference>
<comment type="caution">
    <text evidence="2">The sequence shown here is derived from an EMBL/GenBank/DDBJ whole genome shotgun (WGS) entry which is preliminary data.</text>
</comment>
<protein>
    <recommendedName>
        <fullName evidence="1">N-acetylmuramoyl-L-alanine amidase domain-containing protein</fullName>
    </recommendedName>
</protein>
<evidence type="ECO:0000259" key="1">
    <source>
        <dbReference type="Pfam" id="PF01510"/>
    </source>
</evidence>
<accession>A0A511YR58</accession>
<dbReference type="OrthoDB" id="1523598at2"/>
<dbReference type="RefSeq" id="WP_146943671.1">
    <property type="nucleotide sequence ID" value="NZ_BJYJ01000029.1"/>
</dbReference>